<feature type="compositionally biased region" description="Basic and acidic residues" evidence="1">
    <location>
        <begin position="569"/>
        <end position="580"/>
    </location>
</feature>
<feature type="compositionally biased region" description="Basic and acidic residues" evidence="1">
    <location>
        <begin position="418"/>
        <end position="428"/>
    </location>
</feature>
<evidence type="ECO:0000313" key="2">
    <source>
        <dbReference type="EMBL" id="AEO61829.1"/>
    </source>
</evidence>
<feature type="compositionally biased region" description="Polar residues" evidence="1">
    <location>
        <begin position="128"/>
        <end position="144"/>
    </location>
</feature>
<feature type="compositionally biased region" description="Polar residues" evidence="1">
    <location>
        <begin position="85"/>
        <end position="94"/>
    </location>
</feature>
<dbReference type="eggNOG" id="ENOG502RKXA">
    <property type="taxonomic scope" value="Eukaryota"/>
</dbReference>
<dbReference type="OrthoDB" id="5404794at2759"/>
<dbReference type="InParanoid" id="G2QQG6"/>
<feature type="region of interest" description="Disordered" evidence="1">
    <location>
        <begin position="291"/>
        <end position="317"/>
    </location>
</feature>
<feature type="compositionally biased region" description="Polar residues" evidence="1">
    <location>
        <begin position="365"/>
        <end position="382"/>
    </location>
</feature>
<dbReference type="KEGG" id="mtm:MYCTH_2312433"/>
<dbReference type="AlphaFoldDB" id="G2QQG6"/>
<organism evidence="2 3">
    <name type="scientific">Thermothelomyces thermophilus (strain ATCC 42464 / BCRC 31852 / DSM 1799)</name>
    <name type="common">Sporotrichum thermophile</name>
    <dbReference type="NCBI Taxonomy" id="573729"/>
    <lineage>
        <taxon>Eukaryota</taxon>
        <taxon>Fungi</taxon>
        <taxon>Dikarya</taxon>
        <taxon>Ascomycota</taxon>
        <taxon>Pezizomycotina</taxon>
        <taxon>Sordariomycetes</taxon>
        <taxon>Sordariomycetidae</taxon>
        <taxon>Sordariales</taxon>
        <taxon>Chaetomiaceae</taxon>
        <taxon>Thermothelomyces</taxon>
    </lineage>
</organism>
<feature type="compositionally biased region" description="Polar residues" evidence="1">
    <location>
        <begin position="439"/>
        <end position="448"/>
    </location>
</feature>
<dbReference type="RefSeq" id="XP_003667074.1">
    <property type="nucleotide sequence ID" value="XM_003667026.1"/>
</dbReference>
<feature type="compositionally biased region" description="Acidic residues" evidence="1">
    <location>
        <begin position="467"/>
        <end position="481"/>
    </location>
</feature>
<evidence type="ECO:0000313" key="3">
    <source>
        <dbReference type="Proteomes" id="UP000007322"/>
    </source>
</evidence>
<feature type="compositionally biased region" description="Basic residues" evidence="1">
    <location>
        <begin position="494"/>
        <end position="505"/>
    </location>
</feature>
<sequence length="677" mass="72161">MAPRREILDSEDDGSDFGDCSEPAHAESHEIETAGEGPHEAVGVGASNNPSTDSADPAFSQPISDGQRGVSDVKEAAPDAGPNDASVSAWTDMSSAPPPGKKPQIEDSLLTSITDPAPKGRESRRTTTRNVGQAETIDLTNVTTPRKGAASETSDVWDVPPSTNSQRATRTAGKRKAAQLSLEQEPMRRTPPPDTQDPYAFPDATPPRKRSRRGTPSSSARQPPASSPVMLIPTEELPCSDRRTRSSGRKKVGSDGVGSTLPDTAPPSLYVTQSALTASQKREFQVVDLSSEPMPGVPRESEVHEEFSAAQSSGAGEMYRSSMATTIAYPTPSRVALQRRLPDVPGEMGDDCASSRTSPGCDVGYQQSSPDVLADMTSTTALRSRRGSKAKDASLTGPELSEREPPSSARRAKKRKVVREIEDGHQEPDPLGTTRENTETPPQATETQRGFVEDLSHIAAQSGKDVNDEDFVPEADPTDAEVMEKQGPTPKPAAKGKKGKKRKGSRTQAAAPEPDEPAQTSLVAPAETSPGAAETAEPPAKRKRGRPRKSDASKPQPEPESEEQVPEQQPEKDAGPEPEAHTAPQPLAEVDRHNSQPDPRVAASDAGDTIGETESGEKENKVAVEKDAAATDKVAEKEKQQAAKDIIKPALPKVQYRVGLSRRTRIAPLLKSLKRAA</sequence>
<accession>G2QQG6</accession>
<feature type="compositionally biased region" description="Low complexity" evidence="1">
    <location>
        <begin position="216"/>
        <end position="228"/>
    </location>
</feature>
<gene>
    <name evidence="2" type="ORF">MYCTH_2312433</name>
</gene>
<name>G2QQG6_THET4</name>
<dbReference type="EMBL" id="CP003008">
    <property type="protein sequence ID" value="AEO61829.1"/>
    <property type="molecule type" value="Genomic_DNA"/>
</dbReference>
<feature type="region of interest" description="Disordered" evidence="1">
    <location>
        <begin position="1"/>
        <end position="268"/>
    </location>
</feature>
<dbReference type="OMA" id="CPRPRAN"/>
<protein>
    <submittedName>
        <fullName evidence="2">Uncharacterized protein</fullName>
    </submittedName>
</protein>
<keyword evidence="3" id="KW-1185">Reference proteome</keyword>
<evidence type="ECO:0000256" key="1">
    <source>
        <dbReference type="SAM" id="MobiDB-lite"/>
    </source>
</evidence>
<reference evidence="2 3" key="1">
    <citation type="journal article" date="2011" name="Nat. Biotechnol.">
        <title>Comparative genomic analysis of the thermophilic biomass-degrading fungi Myceliophthora thermophila and Thielavia terrestris.</title>
        <authorList>
            <person name="Berka R.M."/>
            <person name="Grigoriev I.V."/>
            <person name="Otillar R."/>
            <person name="Salamov A."/>
            <person name="Grimwood J."/>
            <person name="Reid I."/>
            <person name="Ishmael N."/>
            <person name="John T."/>
            <person name="Darmond C."/>
            <person name="Moisan M.-C."/>
            <person name="Henrissat B."/>
            <person name="Coutinho P.M."/>
            <person name="Lombard V."/>
            <person name="Natvig D.O."/>
            <person name="Lindquist E."/>
            <person name="Schmutz J."/>
            <person name="Lucas S."/>
            <person name="Harris P."/>
            <person name="Powlowski J."/>
            <person name="Bellemare A."/>
            <person name="Taylor D."/>
            <person name="Butler G."/>
            <person name="de Vries R.P."/>
            <person name="Allijn I.E."/>
            <person name="van den Brink J."/>
            <person name="Ushinsky S."/>
            <person name="Storms R."/>
            <person name="Powell A.J."/>
            <person name="Paulsen I.T."/>
            <person name="Elbourne L.D.H."/>
            <person name="Baker S.E."/>
            <person name="Magnuson J."/>
            <person name="LaBoissiere S."/>
            <person name="Clutterbuck A.J."/>
            <person name="Martinez D."/>
            <person name="Wogulis M."/>
            <person name="de Leon A.L."/>
            <person name="Rey M.W."/>
            <person name="Tsang A."/>
        </authorList>
    </citation>
    <scope>NUCLEOTIDE SEQUENCE [LARGE SCALE GENOMIC DNA]</scope>
    <source>
        <strain evidence="3">ATCC 42464 / BCRC 31852 / DSM 1799</strain>
    </source>
</reference>
<dbReference type="HOGENOM" id="CLU_436126_0_0_1"/>
<proteinExistence type="predicted"/>
<dbReference type="Proteomes" id="UP000007322">
    <property type="component" value="Chromosome 7"/>
</dbReference>
<dbReference type="GeneID" id="11509469"/>
<feature type="compositionally biased region" description="Basic and acidic residues" evidence="1">
    <location>
        <begin position="22"/>
        <end position="32"/>
    </location>
</feature>
<dbReference type="VEuPathDB" id="FungiDB:MYCTH_2312433"/>
<feature type="region of interest" description="Disordered" evidence="1">
    <location>
        <begin position="343"/>
        <end position="633"/>
    </location>
</feature>
<feature type="compositionally biased region" description="Basic and acidic residues" evidence="1">
    <location>
        <begin position="615"/>
        <end position="633"/>
    </location>
</feature>